<dbReference type="EMBL" id="VIGC01000007">
    <property type="protein sequence ID" value="TQE96659.1"/>
    <property type="molecule type" value="Genomic_DNA"/>
</dbReference>
<feature type="region of interest" description="Disordered" evidence="4">
    <location>
        <begin position="1"/>
        <end position="23"/>
    </location>
</feature>
<dbReference type="Pfam" id="PF01728">
    <property type="entry name" value="FtsJ"/>
    <property type="match status" value="1"/>
</dbReference>
<dbReference type="InterPro" id="IPR047048">
    <property type="entry name" value="TlyA"/>
</dbReference>
<protein>
    <submittedName>
        <fullName evidence="6">TlyA family RNA methyltransferase</fullName>
    </submittedName>
</protein>
<dbReference type="InterPro" id="IPR002877">
    <property type="entry name" value="RNA_MeTrfase_FtsJ_dom"/>
</dbReference>
<keyword evidence="6" id="KW-0489">Methyltransferase</keyword>
<dbReference type="PIRSF" id="PIRSF005578">
    <property type="entry name" value="TlyA"/>
    <property type="match status" value="1"/>
</dbReference>
<dbReference type="NCBIfam" id="TIGR00478">
    <property type="entry name" value="tly"/>
    <property type="match status" value="1"/>
</dbReference>
<dbReference type="Pfam" id="PF01479">
    <property type="entry name" value="S4"/>
    <property type="match status" value="1"/>
</dbReference>
<dbReference type="FunCoup" id="A0A540VIT8">
    <property type="interactions" value="258"/>
</dbReference>
<dbReference type="SUPFAM" id="SSF53335">
    <property type="entry name" value="S-adenosyl-L-methionine-dependent methyltransferases"/>
    <property type="match status" value="1"/>
</dbReference>
<dbReference type="CDD" id="cd02440">
    <property type="entry name" value="AdoMet_MTases"/>
    <property type="match status" value="1"/>
</dbReference>
<dbReference type="InterPro" id="IPR029063">
    <property type="entry name" value="SAM-dependent_MTases_sf"/>
</dbReference>
<dbReference type="Gene3D" id="3.40.50.150">
    <property type="entry name" value="Vaccinia Virus protein VP39"/>
    <property type="match status" value="1"/>
</dbReference>
<dbReference type="RefSeq" id="WP_141609401.1">
    <property type="nucleotide sequence ID" value="NZ_VIGC02000007.1"/>
</dbReference>
<evidence type="ECO:0000313" key="7">
    <source>
        <dbReference type="Proteomes" id="UP000317371"/>
    </source>
</evidence>
<dbReference type="PANTHER" id="PTHR32319">
    <property type="entry name" value="BACTERIAL HEMOLYSIN-LIKE PROTEIN"/>
    <property type="match status" value="1"/>
</dbReference>
<dbReference type="InParanoid" id="A0A540VIT8"/>
<reference evidence="6 7" key="1">
    <citation type="submission" date="2019-06" db="EMBL/GenBank/DDBJ databases">
        <title>Genome sequence of Litorilinea aerophila BAA-2444.</title>
        <authorList>
            <person name="Maclea K.S."/>
            <person name="Maurais E.G."/>
            <person name="Iannazzi L.C."/>
        </authorList>
    </citation>
    <scope>NUCLEOTIDE SEQUENCE [LARGE SCALE GENOMIC DNA]</scope>
    <source>
        <strain evidence="6 7">ATCC BAA-2444</strain>
    </source>
</reference>
<proteinExistence type="inferred from homology"/>
<evidence type="ECO:0000256" key="3">
    <source>
        <dbReference type="PROSITE-ProRule" id="PRU00182"/>
    </source>
</evidence>
<evidence type="ECO:0000313" key="6">
    <source>
        <dbReference type="EMBL" id="TQE96659.1"/>
    </source>
</evidence>
<dbReference type="InterPro" id="IPR002942">
    <property type="entry name" value="S4_RNA-bd"/>
</dbReference>
<evidence type="ECO:0000256" key="2">
    <source>
        <dbReference type="ARBA" id="ARBA00029460"/>
    </source>
</evidence>
<dbReference type="GO" id="GO:0008168">
    <property type="term" value="F:methyltransferase activity"/>
    <property type="evidence" value="ECO:0007669"/>
    <property type="project" value="UniProtKB-KW"/>
</dbReference>
<keyword evidence="6" id="KW-0808">Transferase</keyword>
<dbReference type="GO" id="GO:0003723">
    <property type="term" value="F:RNA binding"/>
    <property type="evidence" value="ECO:0007669"/>
    <property type="project" value="UniProtKB-KW"/>
</dbReference>
<sequence length="284" mass="30457">MTNTPPANSTAPQPSPRRGNGKRRLDLLLVERGLAESRERARRLIMAGQVLVDEVVVDKPGKNVPADATLRVRGSLPYVSRGGLKLKAALDEFGLSVAGLTAVDVGASTGGFTDCLLQEGAAQVFAVDVGYGQLAWKLRQDARVVVLERTNIRHLEELPGGVQADLAVIDASFISLALVLPATLRLLKPDGQLIALIKPQFEAGKADVGKGGVVRKEAVHRRVLEEMFQLAQQLELSVAGLTVSPVRGPAGNVEFLMWLRRTTTDSLDPATAIPQVLQRARSIT</sequence>
<feature type="domain" description="RNA-binding S4" evidence="5">
    <location>
        <begin position="23"/>
        <end position="87"/>
    </location>
</feature>
<keyword evidence="1 3" id="KW-0694">RNA-binding</keyword>
<evidence type="ECO:0000256" key="1">
    <source>
        <dbReference type="ARBA" id="ARBA00022884"/>
    </source>
</evidence>
<organism evidence="6 7">
    <name type="scientific">Litorilinea aerophila</name>
    <dbReference type="NCBI Taxonomy" id="1204385"/>
    <lineage>
        <taxon>Bacteria</taxon>
        <taxon>Bacillati</taxon>
        <taxon>Chloroflexota</taxon>
        <taxon>Caldilineae</taxon>
        <taxon>Caldilineales</taxon>
        <taxon>Caldilineaceae</taxon>
        <taxon>Litorilinea</taxon>
    </lineage>
</organism>
<gene>
    <name evidence="6" type="ORF">FKZ61_07140</name>
</gene>
<accession>A0A540VIT8</accession>
<dbReference type="InterPro" id="IPR004538">
    <property type="entry name" value="Hemolysin_A/TlyA"/>
</dbReference>
<dbReference type="SMART" id="SM00363">
    <property type="entry name" value="S4"/>
    <property type="match status" value="1"/>
</dbReference>
<dbReference type="InterPro" id="IPR036986">
    <property type="entry name" value="S4_RNA-bd_sf"/>
</dbReference>
<dbReference type="Proteomes" id="UP000317371">
    <property type="component" value="Unassembled WGS sequence"/>
</dbReference>
<dbReference type="CDD" id="cd00165">
    <property type="entry name" value="S4"/>
    <property type="match status" value="1"/>
</dbReference>
<dbReference type="SUPFAM" id="SSF55174">
    <property type="entry name" value="Alpha-L RNA-binding motif"/>
    <property type="match status" value="1"/>
</dbReference>
<dbReference type="GO" id="GO:0032259">
    <property type="term" value="P:methylation"/>
    <property type="evidence" value="ECO:0007669"/>
    <property type="project" value="UniProtKB-KW"/>
</dbReference>
<dbReference type="AlphaFoldDB" id="A0A540VIT8"/>
<feature type="compositionally biased region" description="Polar residues" evidence="4">
    <location>
        <begin position="1"/>
        <end position="12"/>
    </location>
</feature>
<name>A0A540VIT8_9CHLR</name>
<dbReference type="OrthoDB" id="9784736at2"/>
<comment type="caution">
    <text evidence="6">The sequence shown here is derived from an EMBL/GenBank/DDBJ whole genome shotgun (WGS) entry which is preliminary data.</text>
</comment>
<dbReference type="PANTHER" id="PTHR32319:SF0">
    <property type="entry name" value="BACTERIAL HEMOLYSIN-LIKE PROTEIN"/>
    <property type="match status" value="1"/>
</dbReference>
<dbReference type="Gene3D" id="3.10.290.10">
    <property type="entry name" value="RNA-binding S4 domain"/>
    <property type="match status" value="1"/>
</dbReference>
<comment type="similarity">
    <text evidence="2">Belongs to the TlyA family.</text>
</comment>
<evidence type="ECO:0000259" key="5">
    <source>
        <dbReference type="SMART" id="SM00363"/>
    </source>
</evidence>
<keyword evidence="7" id="KW-1185">Reference proteome</keyword>
<evidence type="ECO:0000256" key="4">
    <source>
        <dbReference type="SAM" id="MobiDB-lite"/>
    </source>
</evidence>
<dbReference type="PROSITE" id="PS50889">
    <property type="entry name" value="S4"/>
    <property type="match status" value="1"/>
</dbReference>